<protein>
    <recommendedName>
        <fullName evidence="4">Secreted protein</fullName>
    </recommendedName>
</protein>
<sequence>MRTQKTWALLGSAAVIGGTLVAAAPAQAAPSAASHAAVGTQQAAALKAGAKQRKDVCFTGACGSATVTFTGRTSASVSMSVRDTKCDADGPKMRIHAGQWSYANQKSYVWKGPWRKNTWGCKKGAQPWLNKLFKGEEPLVGMRVEICTKKKCHTSAWMYNPY</sequence>
<keyword evidence="3" id="KW-1185">Reference proteome</keyword>
<feature type="chain" id="PRO_5046696546" description="Secreted protein" evidence="1">
    <location>
        <begin position="29"/>
        <end position="162"/>
    </location>
</feature>
<organism evidence="2 3">
    <name type="scientific">Streptomyces similanensis</name>
    <dbReference type="NCBI Taxonomy" id="1274988"/>
    <lineage>
        <taxon>Bacteria</taxon>
        <taxon>Bacillati</taxon>
        <taxon>Actinomycetota</taxon>
        <taxon>Actinomycetes</taxon>
        <taxon>Kitasatosporales</taxon>
        <taxon>Streptomycetaceae</taxon>
        <taxon>Streptomyces</taxon>
    </lineage>
</organism>
<accession>A0ABP9KQ31</accession>
<dbReference type="EMBL" id="BAABKC010000056">
    <property type="protein sequence ID" value="GAA5061794.1"/>
    <property type="molecule type" value="Genomic_DNA"/>
</dbReference>
<evidence type="ECO:0008006" key="4">
    <source>
        <dbReference type="Google" id="ProtNLM"/>
    </source>
</evidence>
<dbReference type="RefSeq" id="WP_176146667.1">
    <property type="nucleotide sequence ID" value="NZ_BAABKC010000056.1"/>
</dbReference>
<gene>
    <name evidence="2" type="ORF">GCM10023336_39550</name>
</gene>
<name>A0ABP9KQ31_9ACTN</name>
<evidence type="ECO:0000256" key="1">
    <source>
        <dbReference type="SAM" id="SignalP"/>
    </source>
</evidence>
<reference evidence="3" key="1">
    <citation type="journal article" date="2019" name="Int. J. Syst. Evol. Microbiol.">
        <title>The Global Catalogue of Microorganisms (GCM) 10K type strain sequencing project: providing services to taxonomists for standard genome sequencing and annotation.</title>
        <authorList>
            <consortium name="The Broad Institute Genomics Platform"/>
            <consortium name="The Broad Institute Genome Sequencing Center for Infectious Disease"/>
            <person name="Wu L."/>
            <person name="Ma J."/>
        </authorList>
    </citation>
    <scope>NUCLEOTIDE SEQUENCE [LARGE SCALE GENOMIC DNA]</scope>
    <source>
        <strain evidence="3">JCM 18410</strain>
    </source>
</reference>
<comment type="caution">
    <text evidence="2">The sequence shown here is derived from an EMBL/GenBank/DDBJ whole genome shotgun (WGS) entry which is preliminary data.</text>
</comment>
<keyword evidence="1" id="KW-0732">Signal</keyword>
<feature type="signal peptide" evidence="1">
    <location>
        <begin position="1"/>
        <end position="28"/>
    </location>
</feature>
<evidence type="ECO:0000313" key="3">
    <source>
        <dbReference type="Proteomes" id="UP001500124"/>
    </source>
</evidence>
<proteinExistence type="predicted"/>
<evidence type="ECO:0000313" key="2">
    <source>
        <dbReference type="EMBL" id="GAA5061794.1"/>
    </source>
</evidence>
<dbReference type="Proteomes" id="UP001500124">
    <property type="component" value="Unassembled WGS sequence"/>
</dbReference>